<sequence length="61" mass="6692">RMWRAAHALEYLQVVECRHQLLPDAAMLHPPSGNASRREKNAQVRASGGGASRIATAWLLA</sequence>
<reference evidence="2 3" key="1">
    <citation type="submission" date="2021-03" db="EMBL/GenBank/DDBJ databases">
        <title>novel species isolated from a fishpond in China.</title>
        <authorList>
            <person name="Lu H."/>
            <person name="Cai Z."/>
        </authorList>
    </citation>
    <scope>NUCLEOTIDE SEQUENCE [LARGE SCALE GENOMIC DNA]</scope>
    <source>
        <strain evidence="2 3">Y57</strain>
    </source>
</reference>
<evidence type="ECO:0000313" key="2">
    <source>
        <dbReference type="EMBL" id="MBN7823419.1"/>
    </source>
</evidence>
<organism evidence="2 3">
    <name type="scientific">Bowmanella yangjiangensis</name>
    <dbReference type="NCBI Taxonomy" id="2811230"/>
    <lineage>
        <taxon>Bacteria</taxon>
        <taxon>Pseudomonadati</taxon>
        <taxon>Pseudomonadota</taxon>
        <taxon>Gammaproteobacteria</taxon>
        <taxon>Alteromonadales</taxon>
        <taxon>Alteromonadaceae</taxon>
        <taxon>Bowmanella</taxon>
    </lineage>
</organism>
<keyword evidence="3" id="KW-1185">Reference proteome</keyword>
<protein>
    <submittedName>
        <fullName evidence="2">Uncharacterized protein</fullName>
    </submittedName>
</protein>
<proteinExistence type="predicted"/>
<accession>A0ABS3D5Z1</accession>
<gene>
    <name evidence="2" type="ORF">J0A65_26365</name>
</gene>
<evidence type="ECO:0000313" key="3">
    <source>
        <dbReference type="Proteomes" id="UP000663992"/>
    </source>
</evidence>
<dbReference type="EMBL" id="JAFKCS010000712">
    <property type="protein sequence ID" value="MBN7823419.1"/>
    <property type="molecule type" value="Genomic_DNA"/>
</dbReference>
<dbReference type="RefSeq" id="WP_206597140.1">
    <property type="nucleotide sequence ID" value="NZ_JAFKCS010000712.1"/>
</dbReference>
<comment type="caution">
    <text evidence="2">The sequence shown here is derived from an EMBL/GenBank/DDBJ whole genome shotgun (WGS) entry which is preliminary data.</text>
</comment>
<feature type="non-terminal residue" evidence="2">
    <location>
        <position position="1"/>
    </location>
</feature>
<name>A0ABS3D5Z1_9ALTE</name>
<evidence type="ECO:0000256" key="1">
    <source>
        <dbReference type="SAM" id="MobiDB-lite"/>
    </source>
</evidence>
<dbReference type="Proteomes" id="UP000663992">
    <property type="component" value="Unassembled WGS sequence"/>
</dbReference>
<feature type="region of interest" description="Disordered" evidence="1">
    <location>
        <begin position="28"/>
        <end position="50"/>
    </location>
</feature>